<keyword evidence="3" id="KW-1185">Reference proteome</keyword>
<organism evidence="2 3">
    <name type="scientific">Stylonychia lemnae</name>
    <name type="common">Ciliate</name>
    <dbReference type="NCBI Taxonomy" id="5949"/>
    <lineage>
        <taxon>Eukaryota</taxon>
        <taxon>Sar</taxon>
        <taxon>Alveolata</taxon>
        <taxon>Ciliophora</taxon>
        <taxon>Intramacronucleata</taxon>
        <taxon>Spirotrichea</taxon>
        <taxon>Stichotrichia</taxon>
        <taxon>Sporadotrichida</taxon>
        <taxon>Oxytrichidae</taxon>
        <taxon>Stylonychinae</taxon>
        <taxon>Stylonychia</taxon>
    </lineage>
</organism>
<evidence type="ECO:0000313" key="3">
    <source>
        <dbReference type="Proteomes" id="UP000039865"/>
    </source>
</evidence>
<protein>
    <submittedName>
        <fullName evidence="2">Uncharacterized protein</fullName>
    </submittedName>
</protein>
<feature type="region of interest" description="Disordered" evidence="1">
    <location>
        <begin position="306"/>
        <end position="331"/>
    </location>
</feature>
<gene>
    <name evidence="2" type="primary">Contig6825.g7292</name>
    <name evidence="2" type="ORF">STYLEM_9694</name>
</gene>
<dbReference type="EMBL" id="CCKQ01009224">
    <property type="protein sequence ID" value="CDW80691.1"/>
    <property type="molecule type" value="Genomic_DNA"/>
</dbReference>
<dbReference type="InParanoid" id="A0A078AFS4"/>
<sequence>MEGKSLLDNIFRRIRLNKLENETLSKSAKFNNPAYQTMTIEKQQQLENKVTSQKKPYLTTTNAQSMQFQAISSEQRQRLQERLKFAHPLQRHMIRQEYKRNMGKLSQSYEFGPNSDRKGTSFAKNFLLKTLSGQENPTLHSNQTMDLMVKTRVSSPRVNAPSYYTGHLNENMFKMGKERNDSSSHHFKGFIKGVKQYKEMSTIGGGYESQLQRRSPRFLRRKQKLLKNQVEIIQLHDQETTAENLYTTIDRVTKSRVLLKIQVPKSQQYDDKVIQQRMPTNQQSTKRVNSQVSSYTRKIVPLEKAQGLKMLRQSSKKSNNSPEKNKESETYRLSQNNQLNEQKALCKQSLVHMLLKLQRSKKFQNKQQIKQEIANNKSPLMSKQRKKIGNRFVRIMSPVKDNERFLSPIGISHDACEKSKAKQYDSQVEKLQVELFKSQQSQLIDIISPKVSQQAGRLIKQRMKTKKIIETRHNIDYNTLMKGYEIFNPAKRIKENLNQSNEVKGLLYGEFEAFKQWKLNLRGERILDYDDGTFMNFSNEVVIGGKQ</sequence>
<accession>A0A078AFS4</accession>
<proteinExistence type="predicted"/>
<dbReference type="AlphaFoldDB" id="A0A078AFS4"/>
<name>A0A078AFS4_STYLE</name>
<reference evidence="2 3" key="1">
    <citation type="submission" date="2014-06" db="EMBL/GenBank/DDBJ databases">
        <authorList>
            <person name="Swart Estienne"/>
        </authorList>
    </citation>
    <scope>NUCLEOTIDE SEQUENCE [LARGE SCALE GENOMIC DNA]</scope>
    <source>
        <strain evidence="2 3">130c</strain>
    </source>
</reference>
<dbReference type="Proteomes" id="UP000039865">
    <property type="component" value="Unassembled WGS sequence"/>
</dbReference>
<evidence type="ECO:0000256" key="1">
    <source>
        <dbReference type="SAM" id="MobiDB-lite"/>
    </source>
</evidence>
<evidence type="ECO:0000313" key="2">
    <source>
        <dbReference type="EMBL" id="CDW80691.1"/>
    </source>
</evidence>